<keyword evidence="1" id="KW-0812">Transmembrane</keyword>
<evidence type="ECO:0000313" key="3">
    <source>
        <dbReference type="Proteomes" id="UP001225598"/>
    </source>
</evidence>
<accession>A0ABY8VGT9</accession>
<name>A0ABY8VGT9_9CORY</name>
<keyword evidence="3" id="KW-1185">Reference proteome</keyword>
<evidence type="ECO:0008006" key="4">
    <source>
        <dbReference type="Google" id="ProtNLM"/>
    </source>
</evidence>
<organism evidence="2 3">
    <name type="scientific">Corynebacterium breve</name>
    <dbReference type="NCBI Taxonomy" id="3049799"/>
    <lineage>
        <taxon>Bacteria</taxon>
        <taxon>Bacillati</taxon>
        <taxon>Actinomycetota</taxon>
        <taxon>Actinomycetes</taxon>
        <taxon>Mycobacteriales</taxon>
        <taxon>Corynebacteriaceae</taxon>
        <taxon>Corynebacterium</taxon>
    </lineage>
</organism>
<evidence type="ECO:0000256" key="1">
    <source>
        <dbReference type="SAM" id="Phobius"/>
    </source>
</evidence>
<dbReference type="EMBL" id="CP126969">
    <property type="protein sequence ID" value="WIM68297.1"/>
    <property type="molecule type" value="Genomic_DNA"/>
</dbReference>
<sequence>MTLIDDHSARKPLQRSKKDLIALAVISVLAISLFAIAFFSAPIRSAELTSSDKDHADYGQLAVVPTELTEITRIDDASPALKPVMVEGMIAAYADDTLTAYTPQGDIAWTYKRSDAELCSLSGAWGKFVATYKTHLGCGDVIAIDASSGKYAGTRSAPAPEQVVNISSNDRIGTVSDKRVEIWRSDLVRTVEYGEVEAPQESDMQPNRDCTITSALTRTELLAVTEKCSDETWLRMQDTTPEDSRKPEVTANAKISDNSVLVAVGQEVAAIYLPESTEIVGIDKAGEEVSRSAVQPIEATEGLFEPAVADLPNHMSFFDGSRLLLLNPANMAVNTIYEGALGTGIAIDGKLLFPVINGIAVADWKTQAIENTIPVDRGSYDGPVSLANAGDAIVEKRGDELVFLGN</sequence>
<proteinExistence type="predicted"/>
<reference evidence="2 3" key="1">
    <citation type="submission" date="2023-05" db="EMBL/GenBank/DDBJ databases">
        <title>Corynebacterium suedekumii sp. nov. and Corynebacterium breve sp. nov. isolated from raw cow's milk.</title>
        <authorList>
            <person name="Baer M.K."/>
            <person name="Mehl L."/>
            <person name="Hellmuth R."/>
            <person name="Marke G."/>
            <person name="Lipski A."/>
        </authorList>
    </citation>
    <scope>NUCLEOTIDE SEQUENCE [LARGE SCALE GENOMIC DNA]</scope>
    <source>
        <strain evidence="2 3">R4</strain>
    </source>
</reference>
<evidence type="ECO:0000313" key="2">
    <source>
        <dbReference type="EMBL" id="WIM68297.1"/>
    </source>
</evidence>
<gene>
    <name evidence="2" type="ORF">QP027_02530</name>
</gene>
<dbReference type="Proteomes" id="UP001225598">
    <property type="component" value="Chromosome"/>
</dbReference>
<dbReference type="RefSeq" id="WP_284825745.1">
    <property type="nucleotide sequence ID" value="NZ_CP126969.1"/>
</dbReference>
<feature type="transmembrane region" description="Helical" evidence="1">
    <location>
        <begin position="20"/>
        <end position="41"/>
    </location>
</feature>
<keyword evidence="1" id="KW-0472">Membrane</keyword>
<protein>
    <recommendedName>
        <fullName evidence="4">Secreted protein</fullName>
    </recommendedName>
</protein>
<keyword evidence="1" id="KW-1133">Transmembrane helix</keyword>